<comment type="caution">
    <text evidence="2">The sequence shown here is derived from an EMBL/GenBank/DDBJ whole genome shotgun (WGS) entry which is preliminary data.</text>
</comment>
<evidence type="ECO:0000313" key="2">
    <source>
        <dbReference type="EMBL" id="KAL3870991.1"/>
    </source>
</evidence>
<sequence length="73" mass="8308">LLFWSDCGRVPKIEISSLSGRNRKCLVSSNLVNPLSLAADYGTRRIYWVDAGRYTLESTTYEGKERQILIRNG</sequence>
<name>A0ABD3WBK6_SINWO</name>
<gene>
    <name evidence="2" type="ORF">ACJMK2_039016</name>
</gene>
<keyword evidence="3" id="KW-1185">Reference proteome</keyword>
<dbReference type="PROSITE" id="PS51120">
    <property type="entry name" value="LDLRB"/>
    <property type="match status" value="2"/>
</dbReference>
<protein>
    <submittedName>
        <fullName evidence="2">Uncharacterized protein</fullName>
    </submittedName>
</protein>
<dbReference type="Gene3D" id="2.120.10.30">
    <property type="entry name" value="TolB, C-terminal domain"/>
    <property type="match status" value="1"/>
</dbReference>
<feature type="repeat" description="LDL-receptor class B" evidence="1">
    <location>
        <begin position="1"/>
        <end position="43"/>
    </location>
</feature>
<dbReference type="PANTHER" id="PTHR46513:SF13">
    <property type="entry name" value="EGF-LIKE DOMAIN-CONTAINING PROTEIN"/>
    <property type="match status" value="1"/>
</dbReference>
<dbReference type="InterPro" id="IPR000033">
    <property type="entry name" value="LDLR_classB_rpt"/>
</dbReference>
<feature type="non-terminal residue" evidence="2">
    <location>
        <position position="73"/>
    </location>
</feature>
<dbReference type="InterPro" id="IPR050778">
    <property type="entry name" value="Cueball_EGF_LRP_Nidogen"/>
</dbReference>
<dbReference type="SUPFAM" id="SSF63825">
    <property type="entry name" value="YWTD domain"/>
    <property type="match status" value="1"/>
</dbReference>
<feature type="non-terminal residue" evidence="2">
    <location>
        <position position="1"/>
    </location>
</feature>
<accession>A0ABD3WBK6</accession>
<evidence type="ECO:0000313" key="3">
    <source>
        <dbReference type="Proteomes" id="UP001634394"/>
    </source>
</evidence>
<dbReference type="InterPro" id="IPR011042">
    <property type="entry name" value="6-blade_b-propeller_TolB-like"/>
</dbReference>
<evidence type="ECO:0000256" key="1">
    <source>
        <dbReference type="PROSITE-ProRule" id="PRU00461"/>
    </source>
</evidence>
<organism evidence="2 3">
    <name type="scientific">Sinanodonta woodiana</name>
    <name type="common">Chinese pond mussel</name>
    <name type="synonym">Anodonta woodiana</name>
    <dbReference type="NCBI Taxonomy" id="1069815"/>
    <lineage>
        <taxon>Eukaryota</taxon>
        <taxon>Metazoa</taxon>
        <taxon>Spiralia</taxon>
        <taxon>Lophotrochozoa</taxon>
        <taxon>Mollusca</taxon>
        <taxon>Bivalvia</taxon>
        <taxon>Autobranchia</taxon>
        <taxon>Heteroconchia</taxon>
        <taxon>Palaeoheterodonta</taxon>
        <taxon>Unionida</taxon>
        <taxon>Unionoidea</taxon>
        <taxon>Unionidae</taxon>
        <taxon>Unioninae</taxon>
        <taxon>Sinanodonta</taxon>
    </lineage>
</organism>
<dbReference type="PANTHER" id="PTHR46513">
    <property type="entry name" value="VITELLOGENIN RECEPTOR-LIKE PROTEIN-RELATED-RELATED"/>
    <property type="match status" value="1"/>
</dbReference>
<dbReference type="Proteomes" id="UP001634394">
    <property type="component" value="Unassembled WGS sequence"/>
</dbReference>
<reference evidence="2 3" key="1">
    <citation type="submission" date="2024-11" db="EMBL/GenBank/DDBJ databases">
        <title>Chromosome-level genome assembly of the freshwater bivalve Anodonta woodiana.</title>
        <authorList>
            <person name="Chen X."/>
        </authorList>
    </citation>
    <scope>NUCLEOTIDE SEQUENCE [LARGE SCALE GENOMIC DNA]</scope>
    <source>
        <strain evidence="2">MN2024</strain>
        <tissue evidence="2">Gills</tissue>
    </source>
</reference>
<dbReference type="EMBL" id="JBJQND010000007">
    <property type="protein sequence ID" value="KAL3870991.1"/>
    <property type="molecule type" value="Genomic_DNA"/>
</dbReference>
<feature type="repeat" description="LDL-receptor class B" evidence="1">
    <location>
        <begin position="44"/>
        <end position="73"/>
    </location>
</feature>
<dbReference type="Pfam" id="PF00058">
    <property type="entry name" value="Ldl_recept_b"/>
    <property type="match status" value="1"/>
</dbReference>
<proteinExistence type="predicted"/>
<dbReference type="SMART" id="SM00135">
    <property type="entry name" value="LY"/>
    <property type="match status" value="1"/>
</dbReference>
<dbReference type="AlphaFoldDB" id="A0ABD3WBK6"/>